<reference evidence="2" key="1">
    <citation type="journal article" date="2021" name="Nat. Commun.">
        <title>Genomic analyses provide insights into spinach domestication and the genetic basis of agronomic traits.</title>
        <authorList>
            <person name="Cai X."/>
            <person name="Sun X."/>
            <person name="Xu C."/>
            <person name="Sun H."/>
            <person name="Wang X."/>
            <person name="Ge C."/>
            <person name="Zhang Z."/>
            <person name="Wang Q."/>
            <person name="Fei Z."/>
            <person name="Jiao C."/>
            <person name="Wang Q."/>
        </authorList>
    </citation>
    <scope>NUCLEOTIDE SEQUENCE [LARGE SCALE GENOMIC DNA]</scope>
    <source>
        <strain evidence="2">cv. Varoflay</strain>
    </source>
</reference>
<evidence type="ECO:0000313" key="2">
    <source>
        <dbReference type="Proteomes" id="UP000813463"/>
    </source>
</evidence>
<dbReference type="OrthoDB" id="1429427at2759"/>
<dbReference type="Pfam" id="PF01107">
    <property type="entry name" value="MP"/>
    <property type="match status" value="1"/>
</dbReference>
<accession>A0A9R0IPD9</accession>
<dbReference type="Proteomes" id="UP000813463">
    <property type="component" value="Chromosome 6"/>
</dbReference>
<dbReference type="InterPro" id="IPR051596">
    <property type="entry name" value="Caulimoviridae_Movement"/>
</dbReference>
<dbReference type="PANTHER" id="PTHR47599">
    <property type="entry name" value="CELL-TO-CELL MOVEMENT PROTEIN"/>
    <property type="match status" value="1"/>
</dbReference>
<dbReference type="InterPro" id="IPR028919">
    <property type="entry name" value="Viral_movement"/>
</dbReference>
<dbReference type="GeneID" id="110791698"/>
<sequence length="215" mass="24453">MASKLAKEEEGSSKTKKRLDDWKEFLLPIHEASTSKHEPTTQDGNTLRTPPDNSIFQKGTSMATNEEERRSSKIKTKLEKWKYPKIPVNQVYKTKIYNNQRKAAKDFEQTITLRGDEQNVSVNLLKDLISKKEFEHVHLGLVQVAIKPLMNDGLKDAVIVCLRDERFLTFEKSLLAVVESNLSQGPFYFNCFPGYPISSRNCDAFTLSVVTNGVP</sequence>
<evidence type="ECO:0000313" key="3">
    <source>
        <dbReference type="RefSeq" id="XP_021852155.1"/>
    </source>
</evidence>
<name>A0A9R0IPD9_SPIOL</name>
<feature type="region of interest" description="Disordered" evidence="1">
    <location>
        <begin position="30"/>
        <end position="73"/>
    </location>
</feature>
<protein>
    <submittedName>
        <fullName evidence="3">Uncharacterized protein isoform X1</fullName>
    </submittedName>
</protein>
<dbReference type="KEGG" id="soe:110791698"/>
<reference evidence="3" key="2">
    <citation type="submission" date="2025-08" db="UniProtKB">
        <authorList>
            <consortium name="RefSeq"/>
        </authorList>
    </citation>
    <scope>IDENTIFICATION</scope>
    <source>
        <tissue evidence="3">Leaf</tissue>
    </source>
</reference>
<dbReference type="RefSeq" id="XP_021852155.1">
    <property type="nucleotide sequence ID" value="XM_021996463.2"/>
</dbReference>
<keyword evidence="2" id="KW-1185">Reference proteome</keyword>
<gene>
    <name evidence="3" type="primary">LOC110791698</name>
</gene>
<proteinExistence type="predicted"/>
<dbReference type="AlphaFoldDB" id="A0A9R0IPD9"/>
<dbReference type="PANTHER" id="PTHR47599:SF4">
    <property type="entry name" value="POLYPROTEIN"/>
    <property type="match status" value="1"/>
</dbReference>
<evidence type="ECO:0000256" key="1">
    <source>
        <dbReference type="SAM" id="MobiDB-lite"/>
    </source>
</evidence>
<organism evidence="2 3">
    <name type="scientific">Spinacia oleracea</name>
    <name type="common">Spinach</name>
    <dbReference type="NCBI Taxonomy" id="3562"/>
    <lineage>
        <taxon>Eukaryota</taxon>
        <taxon>Viridiplantae</taxon>
        <taxon>Streptophyta</taxon>
        <taxon>Embryophyta</taxon>
        <taxon>Tracheophyta</taxon>
        <taxon>Spermatophyta</taxon>
        <taxon>Magnoliopsida</taxon>
        <taxon>eudicotyledons</taxon>
        <taxon>Gunneridae</taxon>
        <taxon>Pentapetalae</taxon>
        <taxon>Caryophyllales</taxon>
        <taxon>Chenopodiaceae</taxon>
        <taxon>Chenopodioideae</taxon>
        <taxon>Anserineae</taxon>
        <taxon>Spinacia</taxon>
    </lineage>
</organism>
<feature type="compositionally biased region" description="Polar residues" evidence="1">
    <location>
        <begin position="41"/>
        <end position="64"/>
    </location>
</feature>